<feature type="region of interest" description="Disordered" evidence="3">
    <location>
        <begin position="1"/>
        <end position="23"/>
    </location>
</feature>
<protein>
    <recommendedName>
        <fullName evidence="4">S1-like domain-containing protein</fullName>
    </recommendedName>
</protein>
<dbReference type="GO" id="GO:0005634">
    <property type="term" value="C:nucleus"/>
    <property type="evidence" value="ECO:0007669"/>
    <property type="project" value="TreeGrafter"/>
</dbReference>
<feature type="region of interest" description="Disordered" evidence="3">
    <location>
        <begin position="119"/>
        <end position="175"/>
    </location>
</feature>
<dbReference type="InterPro" id="IPR039294">
    <property type="entry name" value="EIF1AD"/>
</dbReference>
<evidence type="ECO:0000256" key="1">
    <source>
        <dbReference type="ARBA" id="ARBA00007340"/>
    </source>
</evidence>
<organism evidence="5 6">
    <name type="scientific">Terfezia boudieri ATCC MYA-4762</name>
    <dbReference type="NCBI Taxonomy" id="1051890"/>
    <lineage>
        <taxon>Eukaryota</taxon>
        <taxon>Fungi</taxon>
        <taxon>Dikarya</taxon>
        <taxon>Ascomycota</taxon>
        <taxon>Pezizomycotina</taxon>
        <taxon>Pezizomycetes</taxon>
        <taxon>Pezizales</taxon>
        <taxon>Pezizaceae</taxon>
        <taxon>Terfezia</taxon>
    </lineage>
</organism>
<evidence type="ECO:0000256" key="2">
    <source>
        <dbReference type="ARBA" id="ARBA00022884"/>
    </source>
</evidence>
<dbReference type="STRING" id="1051890.A0A3N4L9J6"/>
<dbReference type="EMBL" id="ML121587">
    <property type="protein sequence ID" value="RPB19564.1"/>
    <property type="molecule type" value="Genomic_DNA"/>
</dbReference>
<dbReference type="Gene3D" id="2.40.50.140">
    <property type="entry name" value="Nucleic acid-binding proteins"/>
    <property type="match status" value="1"/>
</dbReference>
<evidence type="ECO:0000256" key="3">
    <source>
        <dbReference type="SAM" id="MobiDB-lite"/>
    </source>
</evidence>
<evidence type="ECO:0000313" key="5">
    <source>
        <dbReference type="EMBL" id="RPB19564.1"/>
    </source>
</evidence>
<dbReference type="GO" id="GO:0003723">
    <property type="term" value="F:RNA binding"/>
    <property type="evidence" value="ECO:0007669"/>
    <property type="project" value="UniProtKB-KW"/>
</dbReference>
<dbReference type="SUPFAM" id="SSF50249">
    <property type="entry name" value="Nucleic acid-binding proteins"/>
    <property type="match status" value="1"/>
</dbReference>
<dbReference type="SMART" id="SM00652">
    <property type="entry name" value="eIF1a"/>
    <property type="match status" value="1"/>
</dbReference>
<gene>
    <name evidence="5" type="ORF">L211DRAFT_871133</name>
</gene>
<dbReference type="PANTHER" id="PTHR21641:SF0">
    <property type="entry name" value="RNA-BINDING PROTEIN EIF1AD-RELATED"/>
    <property type="match status" value="1"/>
</dbReference>
<reference evidence="5 6" key="1">
    <citation type="journal article" date="2018" name="Nat. Ecol. Evol.">
        <title>Pezizomycetes genomes reveal the molecular basis of ectomycorrhizal truffle lifestyle.</title>
        <authorList>
            <person name="Murat C."/>
            <person name="Payen T."/>
            <person name="Noel B."/>
            <person name="Kuo A."/>
            <person name="Morin E."/>
            <person name="Chen J."/>
            <person name="Kohler A."/>
            <person name="Krizsan K."/>
            <person name="Balestrini R."/>
            <person name="Da Silva C."/>
            <person name="Montanini B."/>
            <person name="Hainaut M."/>
            <person name="Levati E."/>
            <person name="Barry K.W."/>
            <person name="Belfiori B."/>
            <person name="Cichocki N."/>
            <person name="Clum A."/>
            <person name="Dockter R.B."/>
            <person name="Fauchery L."/>
            <person name="Guy J."/>
            <person name="Iotti M."/>
            <person name="Le Tacon F."/>
            <person name="Lindquist E.A."/>
            <person name="Lipzen A."/>
            <person name="Malagnac F."/>
            <person name="Mello A."/>
            <person name="Molinier V."/>
            <person name="Miyauchi S."/>
            <person name="Poulain J."/>
            <person name="Riccioni C."/>
            <person name="Rubini A."/>
            <person name="Sitrit Y."/>
            <person name="Splivallo R."/>
            <person name="Traeger S."/>
            <person name="Wang M."/>
            <person name="Zifcakova L."/>
            <person name="Wipf D."/>
            <person name="Zambonelli A."/>
            <person name="Paolocci F."/>
            <person name="Nowrousian M."/>
            <person name="Ottonello S."/>
            <person name="Baldrian P."/>
            <person name="Spatafora J.W."/>
            <person name="Henrissat B."/>
            <person name="Nagy L.G."/>
            <person name="Aury J.M."/>
            <person name="Wincker P."/>
            <person name="Grigoriev I.V."/>
            <person name="Bonfante P."/>
            <person name="Martin F.M."/>
        </authorList>
    </citation>
    <scope>NUCLEOTIDE SEQUENCE [LARGE SCALE GENOMIC DNA]</scope>
    <source>
        <strain evidence="5 6">ATCC MYA-4762</strain>
    </source>
</reference>
<evidence type="ECO:0000259" key="4">
    <source>
        <dbReference type="Pfam" id="PF01176"/>
    </source>
</evidence>
<keyword evidence="6" id="KW-1185">Reference proteome</keyword>
<dbReference type="AlphaFoldDB" id="A0A3N4L9J6"/>
<dbReference type="InterPro" id="IPR012340">
    <property type="entry name" value="NA-bd_OB-fold"/>
</dbReference>
<dbReference type="OrthoDB" id="1738325at2759"/>
<keyword evidence="2" id="KW-0694">RNA-binding</keyword>
<sequence length="175" mass="19507">MGKPKRTLHALSTLTTSPPPTLPPTHTIAQLVKATGNNLYLVHLPTQLPPRPPVLVEMAPQFRSQIWLRRGGYVVVDTAAFGDGQGKEGGKDMKIKGVIVNIVREEKGWRKMNYCTLPLESRPKEFPPQDPWGGEDSEGGEEEEEGEGEEDGWDKIRYSDDEGGEEEQEGEEKKK</sequence>
<feature type="domain" description="S1-like" evidence="4">
    <location>
        <begin position="26"/>
        <end position="100"/>
    </location>
</feature>
<dbReference type="GO" id="GO:0003743">
    <property type="term" value="F:translation initiation factor activity"/>
    <property type="evidence" value="ECO:0007669"/>
    <property type="project" value="InterPro"/>
</dbReference>
<proteinExistence type="inferred from homology"/>
<dbReference type="InterPro" id="IPR001253">
    <property type="entry name" value="TIF_eIF-1A"/>
</dbReference>
<feature type="compositionally biased region" description="Acidic residues" evidence="3">
    <location>
        <begin position="133"/>
        <end position="152"/>
    </location>
</feature>
<accession>A0A3N4L9J6</accession>
<comment type="similarity">
    <text evidence="1">Belongs to the EIF1AD family.</text>
</comment>
<evidence type="ECO:0000313" key="6">
    <source>
        <dbReference type="Proteomes" id="UP000267821"/>
    </source>
</evidence>
<dbReference type="Proteomes" id="UP000267821">
    <property type="component" value="Unassembled WGS sequence"/>
</dbReference>
<name>A0A3N4L9J6_9PEZI</name>
<dbReference type="InParanoid" id="A0A3N4L9J6"/>
<dbReference type="Pfam" id="PF01176">
    <property type="entry name" value="eIF-1a"/>
    <property type="match status" value="1"/>
</dbReference>
<feature type="compositionally biased region" description="Acidic residues" evidence="3">
    <location>
        <begin position="161"/>
        <end position="175"/>
    </location>
</feature>
<dbReference type="PANTHER" id="PTHR21641">
    <property type="entry name" value="TRANSLATION INITIATION FACTOR-RELATED"/>
    <property type="match status" value="1"/>
</dbReference>
<dbReference type="InterPro" id="IPR006196">
    <property type="entry name" value="RNA-binding_domain_S1_IF1"/>
</dbReference>